<name>A0ABY1S491_9GAMM</name>
<comment type="similarity">
    <text evidence="2">Belongs to the N-acetylmuramoyl-L-alanine amidase 3 family.</text>
</comment>
<dbReference type="EC" id="3.5.1.28" evidence="3"/>
<dbReference type="SUPFAM" id="SSF54106">
    <property type="entry name" value="LysM domain"/>
    <property type="match status" value="1"/>
</dbReference>
<keyword evidence="5" id="KW-0961">Cell wall biogenesis/degradation</keyword>
<dbReference type="PANTHER" id="PTHR30404:SF6">
    <property type="entry name" value="N-ACETYLMURAMOYL-L-ALANINE AMIDASE AMIB"/>
    <property type="match status" value="1"/>
</dbReference>
<evidence type="ECO:0000313" key="9">
    <source>
        <dbReference type="Proteomes" id="UP001159257"/>
    </source>
</evidence>
<evidence type="ECO:0000256" key="1">
    <source>
        <dbReference type="ARBA" id="ARBA00001561"/>
    </source>
</evidence>
<gene>
    <name evidence="8" type="ORF">SAMN04487964_11830</name>
</gene>
<dbReference type="Proteomes" id="UP001159257">
    <property type="component" value="Unassembled WGS sequence"/>
</dbReference>
<dbReference type="PROSITE" id="PS51782">
    <property type="entry name" value="LYSM"/>
    <property type="match status" value="1"/>
</dbReference>
<protein>
    <recommendedName>
        <fullName evidence="3">N-acetylmuramoyl-L-alanine amidase</fullName>
        <ecNumber evidence="3">3.5.1.28</ecNumber>
    </recommendedName>
</protein>
<feature type="domain" description="LysM" evidence="7">
    <location>
        <begin position="399"/>
        <end position="442"/>
    </location>
</feature>
<evidence type="ECO:0000313" key="8">
    <source>
        <dbReference type="EMBL" id="SMR77840.1"/>
    </source>
</evidence>
<dbReference type="Pfam" id="PF11741">
    <property type="entry name" value="AMIN"/>
    <property type="match status" value="1"/>
</dbReference>
<dbReference type="SMART" id="SM00257">
    <property type="entry name" value="LysM"/>
    <property type="match status" value="1"/>
</dbReference>
<evidence type="ECO:0000256" key="2">
    <source>
        <dbReference type="ARBA" id="ARBA00010860"/>
    </source>
</evidence>
<dbReference type="Gene3D" id="3.10.350.10">
    <property type="entry name" value="LysM domain"/>
    <property type="match status" value="1"/>
</dbReference>
<evidence type="ECO:0000256" key="5">
    <source>
        <dbReference type="ARBA" id="ARBA00023316"/>
    </source>
</evidence>
<keyword evidence="4" id="KW-0378">Hydrolase</keyword>
<keyword evidence="6" id="KW-0732">Signal</keyword>
<keyword evidence="9" id="KW-1185">Reference proteome</keyword>
<dbReference type="EMBL" id="FXWV01000018">
    <property type="protein sequence ID" value="SMR77840.1"/>
    <property type="molecule type" value="Genomic_DNA"/>
</dbReference>
<dbReference type="Pfam" id="PF01476">
    <property type="entry name" value="LysM"/>
    <property type="match status" value="1"/>
</dbReference>
<dbReference type="Gene3D" id="3.40.630.40">
    <property type="entry name" value="Zn-dependent exopeptidases"/>
    <property type="match status" value="1"/>
</dbReference>
<dbReference type="InterPro" id="IPR018392">
    <property type="entry name" value="LysM"/>
</dbReference>
<evidence type="ECO:0000256" key="6">
    <source>
        <dbReference type="SAM" id="SignalP"/>
    </source>
</evidence>
<feature type="chain" id="PRO_5047468243" description="N-acetylmuramoyl-L-alanine amidase" evidence="6">
    <location>
        <begin position="23"/>
        <end position="445"/>
    </location>
</feature>
<accession>A0ABY1S491</accession>
<comment type="catalytic activity">
    <reaction evidence="1">
        <text>Hydrolyzes the link between N-acetylmuramoyl residues and L-amino acid residues in certain cell-wall glycopeptides.</text>
        <dbReference type="EC" id="3.5.1.28"/>
    </reaction>
</comment>
<feature type="signal peptide" evidence="6">
    <location>
        <begin position="1"/>
        <end position="22"/>
    </location>
</feature>
<dbReference type="CDD" id="cd00118">
    <property type="entry name" value="LysM"/>
    <property type="match status" value="1"/>
</dbReference>
<proteinExistence type="inferred from homology"/>
<comment type="caution">
    <text evidence="8">The sequence shown here is derived from an EMBL/GenBank/DDBJ whole genome shotgun (WGS) entry which is preliminary data.</text>
</comment>
<dbReference type="SMART" id="SM00646">
    <property type="entry name" value="Ami_3"/>
    <property type="match status" value="1"/>
</dbReference>
<dbReference type="InterPro" id="IPR050695">
    <property type="entry name" value="N-acetylmuramoyl_amidase_3"/>
</dbReference>
<evidence type="ECO:0000259" key="7">
    <source>
        <dbReference type="PROSITE" id="PS51782"/>
    </source>
</evidence>
<sequence>MRKFGQLLTLLLFSLMATLLQAAEEIRNVRAWLAPDNTRLVFDLSGPVDHKLFTLSNPDRVVIDIEQVNLTASLDKLGLENSPVGAIRHSERGDGLRIVLDLQEKVRPKSFDLKPNEQYGHRLVVDLEMREQAVVTKTVVPVPGEGGKRDIVVMIDAGHGGEDPGAIGPGGVREKDVVLAIAKKLKAMIDARKGYRAVLTRTGDYYISLRGRTGKARKSNADLFVSIHADAFKDPRARGASVWVLSGRGASSEMGRWLAKRENSADLIGGVGSLSLDDKDDVLASVLLDMSMNASRKDSHQVASRIHANMDRFARMHKKHVEQAGFVVLKSPDIPSILVETGFISNPGEASKLRTASYQKQMAEAIYRGIVDHFWEKPPAATYIAWQKQSGNNLAASERLYKVVSGDTLSLIAQRNGVSLQQLRSANKLNGDSIRVGQVLRIPAG</sequence>
<dbReference type="CDD" id="cd02696">
    <property type="entry name" value="MurNAc-LAA"/>
    <property type="match status" value="1"/>
</dbReference>
<evidence type="ECO:0000256" key="4">
    <source>
        <dbReference type="ARBA" id="ARBA00022801"/>
    </source>
</evidence>
<evidence type="ECO:0000256" key="3">
    <source>
        <dbReference type="ARBA" id="ARBA00011901"/>
    </source>
</evidence>
<dbReference type="InterPro" id="IPR021731">
    <property type="entry name" value="AMIN_dom"/>
</dbReference>
<dbReference type="InterPro" id="IPR036779">
    <property type="entry name" value="LysM_dom_sf"/>
</dbReference>
<dbReference type="Pfam" id="PF01520">
    <property type="entry name" value="Amidase_3"/>
    <property type="match status" value="1"/>
</dbReference>
<dbReference type="Gene3D" id="2.60.40.3500">
    <property type="match status" value="1"/>
</dbReference>
<dbReference type="PANTHER" id="PTHR30404">
    <property type="entry name" value="N-ACETYLMURAMOYL-L-ALANINE AMIDASE"/>
    <property type="match status" value="1"/>
</dbReference>
<dbReference type="InterPro" id="IPR002508">
    <property type="entry name" value="MurNAc-LAA_cat"/>
</dbReference>
<dbReference type="RefSeq" id="WP_239041460.1">
    <property type="nucleotide sequence ID" value="NZ_BAAAEY010000015.1"/>
</dbReference>
<organism evidence="8 9">
    <name type="scientific">Marinobacterium sediminicola</name>
    <dbReference type="NCBI Taxonomy" id="518898"/>
    <lineage>
        <taxon>Bacteria</taxon>
        <taxon>Pseudomonadati</taxon>
        <taxon>Pseudomonadota</taxon>
        <taxon>Gammaproteobacteria</taxon>
        <taxon>Oceanospirillales</taxon>
        <taxon>Oceanospirillaceae</taxon>
        <taxon>Marinobacterium</taxon>
    </lineage>
</organism>
<reference evidence="8 9" key="1">
    <citation type="submission" date="2017-05" db="EMBL/GenBank/DDBJ databases">
        <authorList>
            <person name="Varghese N."/>
            <person name="Submissions S."/>
        </authorList>
    </citation>
    <scope>NUCLEOTIDE SEQUENCE [LARGE SCALE GENOMIC DNA]</scope>
    <source>
        <strain evidence="8 9">CGMCC 1.7287</strain>
    </source>
</reference>
<dbReference type="SUPFAM" id="SSF53187">
    <property type="entry name" value="Zn-dependent exopeptidases"/>
    <property type="match status" value="1"/>
</dbReference>